<keyword evidence="1" id="KW-0732">Signal</keyword>
<dbReference type="RefSeq" id="WP_050061178.1">
    <property type="nucleotide sequence ID" value="NZ_JACHEK010000008.1"/>
</dbReference>
<keyword evidence="4" id="KW-1185">Reference proteome</keyword>
<sequence length="154" mass="17015">MRQNRISGLLSVFLCLALSTLARPLALAQINEKAAIEQVLRGQQEAWNKGDIQTFMRGYKDSPDTTFIGKSIAHGYQPILKRYLTGYSTPDAMGHLDFSELDTRMLGPDHAVVVGKFHLTRNAAGGGDASGIYSLILEREPEGWRIILDHTSTN</sequence>
<feature type="signal peptide" evidence="1">
    <location>
        <begin position="1"/>
        <end position="28"/>
    </location>
</feature>
<evidence type="ECO:0000313" key="3">
    <source>
        <dbReference type="EMBL" id="MBB6146023.1"/>
    </source>
</evidence>
<reference evidence="3 4" key="1">
    <citation type="submission" date="2020-08" db="EMBL/GenBank/DDBJ databases">
        <title>Genomic Encyclopedia of Type Strains, Phase IV (KMG-IV): sequencing the most valuable type-strain genomes for metagenomic binning, comparative biology and taxonomic classification.</title>
        <authorList>
            <person name="Goeker M."/>
        </authorList>
    </citation>
    <scope>NUCLEOTIDE SEQUENCE [LARGE SCALE GENOMIC DNA]</scope>
    <source>
        <strain evidence="3 4">DSM 103733</strain>
    </source>
</reference>
<feature type="chain" id="PRO_5032842112" evidence="1">
    <location>
        <begin position="29"/>
        <end position="154"/>
    </location>
</feature>
<gene>
    <name evidence="3" type="ORF">HNQ77_003993</name>
</gene>
<dbReference type="SUPFAM" id="SSF54427">
    <property type="entry name" value="NTF2-like"/>
    <property type="match status" value="1"/>
</dbReference>
<accession>A0A841JX84</accession>
<organism evidence="3 4">
    <name type="scientific">Silvibacterium bohemicum</name>
    <dbReference type="NCBI Taxonomy" id="1577686"/>
    <lineage>
        <taxon>Bacteria</taxon>
        <taxon>Pseudomonadati</taxon>
        <taxon>Acidobacteriota</taxon>
        <taxon>Terriglobia</taxon>
        <taxon>Terriglobales</taxon>
        <taxon>Acidobacteriaceae</taxon>
        <taxon>Silvibacterium</taxon>
    </lineage>
</organism>
<dbReference type="InterPro" id="IPR027843">
    <property type="entry name" value="DUF4440"/>
</dbReference>
<name>A0A841JX84_9BACT</name>
<evidence type="ECO:0000259" key="2">
    <source>
        <dbReference type="Pfam" id="PF14534"/>
    </source>
</evidence>
<dbReference type="Gene3D" id="3.10.450.50">
    <property type="match status" value="1"/>
</dbReference>
<dbReference type="Pfam" id="PF14534">
    <property type="entry name" value="DUF4440"/>
    <property type="match status" value="1"/>
</dbReference>
<proteinExistence type="predicted"/>
<evidence type="ECO:0000256" key="1">
    <source>
        <dbReference type="SAM" id="SignalP"/>
    </source>
</evidence>
<feature type="domain" description="DUF4440" evidence="2">
    <location>
        <begin position="36"/>
        <end position="146"/>
    </location>
</feature>
<dbReference type="AlphaFoldDB" id="A0A841JX84"/>
<comment type="caution">
    <text evidence="3">The sequence shown here is derived from an EMBL/GenBank/DDBJ whole genome shotgun (WGS) entry which is preliminary data.</text>
</comment>
<evidence type="ECO:0000313" key="4">
    <source>
        <dbReference type="Proteomes" id="UP000538666"/>
    </source>
</evidence>
<dbReference type="EMBL" id="JACHEK010000008">
    <property type="protein sequence ID" value="MBB6146023.1"/>
    <property type="molecule type" value="Genomic_DNA"/>
</dbReference>
<dbReference type="Proteomes" id="UP000538666">
    <property type="component" value="Unassembled WGS sequence"/>
</dbReference>
<dbReference type="InterPro" id="IPR032710">
    <property type="entry name" value="NTF2-like_dom_sf"/>
</dbReference>
<protein>
    <submittedName>
        <fullName evidence="3">Uncharacterized protein (TIGR02246 family)</fullName>
    </submittedName>
</protein>